<evidence type="ECO:0000259" key="2">
    <source>
        <dbReference type="PROSITE" id="PS50263"/>
    </source>
</evidence>
<dbReference type="Gene3D" id="3.60.110.10">
    <property type="entry name" value="Carbon-nitrogen hydrolase"/>
    <property type="match status" value="1"/>
</dbReference>
<evidence type="ECO:0000313" key="3">
    <source>
        <dbReference type="EMBL" id="CAA9500145.1"/>
    </source>
</evidence>
<protein>
    <submittedName>
        <fullName evidence="3">Amidohydrolase-like</fullName>
    </submittedName>
</protein>
<dbReference type="AlphaFoldDB" id="A0A6J4SPG3"/>
<dbReference type="CDD" id="cd07197">
    <property type="entry name" value="nitrilase"/>
    <property type="match status" value="1"/>
</dbReference>
<dbReference type="EMBL" id="CADCVV010000096">
    <property type="protein sequence ID" value="CAA9500145.1"/>
    <property type="molecule type" value="Genomic_DNA"/>
</dbReference>
<name>A0A6J4SPG3_9ACTN</name>
<reference evidence="3" key="1">
    <citation type="submission" date="2020-02" db="EMBL/GenBank/DDBJ databases">
        <authorList>
            <person name="Meier V. D."/>
        </authorList>
    </citation>
    <scope>NUCLEOTIDE SEQUENCE</scope>
    <source>
        <strain evidence="3">AVDCRST_MAG17</strain>
    </source>
</reference>
<dbReference type="PROSITE" id="PS50263">
    <property type="entry name" value="CN_HYDROLASE"/>
    <property type="match status" value="1"/>
</dbReference>
<dbReference type="InterPro" id="IPR036526">
    <property type="entry name" value="C-N_Hydrolase_sf"/>
</dbReference>
<accession>A0A6J4SPG3</accession>
<dbReference type="GO" id="GO:0016811">
    <property type="term" value="F:hydrolase activity, acting on carbon-nitrogen (but not peptide) bonds, in linear amides"/>
    <property type="evidence" value="ECO:0007669"/>
    <property type="project" value="UniProtKB-ARBA"/>
</dbReference>
<feature type="domain" description="CN hydrolase" evidence="2">
    <location>
        <begin position="4"/>
        <end position="264"/>
    </location>
</feature>
<dbReference type="SUPFAM" id="SSF56317">
    <property type="entry name" value="Carbon-nitrogen hydrolase"/>
    <property type="match status" value="1"/>
</dbReference>
<keyword evidence="1 3" id="KW-0378">Hydrolase</keyword>
<organism evidence="3">
    <name type="scientific">uncultured Solirubrobacterales bacterium</name>
    <dbReference type="NCBI Taxonomy" id="768556"/>
    <lineage>
        <taxon>Bacteria</taxon>
        <taxon>Bacillati</taxon>
        <taxon>Actinomycetota</taxon>
        <taxon>Thermoleophilia</taxon>
        <taxon>Solirubrobacterales</taxon>
        <taxon>environmental samples</taxon>
    </lineage>
</organism>
<gene>
    <name evidence="3" type="ORF">AVDCRST_MAG17-1325</name>
</gene>
<dbReference type="InterPro" id="IPR003010">
    <property type="entry name" value="C-N_Hydrolase"/>
</dbReference>
<dbReference type="PANTHER" id="PTHR43674">
    <property type="entry name" value="NITRILASE C965.09-RELATED"/>
    <property type="match status" value="1"/>
</dbReference>
<evidence type="ECO:0000256" key="1">
    <source>
        <dbReference type="ARBA" id="ARBA00022801"/>
    </source>
</evidence>
<dbReference type="Pfam" id="PF00795">
    <property type="entry name" value="CN_hydrolase"/>
    <property type="match status" value="1"/>
</dbReference>
<proteinExistence type="predicted"/>
<sequence>MGAVKVAAVQLEPAHGDVAENLRRCESLGDEAARRGADWIVLPEFFTTGMAFLDRMAEAALPPAGAATEMMLALARRHRATVGGSFVCRDADGHNRNAFLLVSASGVVGRHDKDLPTMFENCFYVGGADDGVITYGELSVGAALCWELMRAQTARRLRGRVDVTVGGSAWWSVPAWPPHAATRRFETRNAANAAGAPAAMARLVGAPIVHASHCGPIESPMPALPVAYHGHYEGPTIVCDADGRTLARREAREGAGVVLADIEPGRATPGEEVPDRYWLRHRGAIPAAAWAIQRAHGRRWYRRHALGRPVADVAYGAEPAAARAPMTT</sequence>
<dbReference type="PANTHER" id="PTHR43674:SF2">
    <property type="entry name" value="BETA-UREIDOPROPIONASE"/>
    <property type="match status" value="1"/>
</dbReference>
<dbReference type="InterPro" id="IPR050345">
    <property type="entry name" value="Aliph_Amidase/BUP"/>
</dbReference>